<dbReference type="Proteomes" id="UP000263377">
    <property type="component" value="Unassembled WGS sequence"/>
</dbReference>
<organism evidence="1 2">
    <name type="scientific">Kitasatospora xanthocidica</name>
    <dbReference type="NCBI Taxonomy" id="83382"/>
    <lineage>
        <taxon>Bacteria</taxon>
        <taxon>Bacillati</taxon>
        <taxon>Actinomycetota</taxon>
        <taxon>Actinomycetes</taxon>
        <taxon>Kitasatosporales</taxon>
        <taxon>Streptomycetaceae</taxon>
        <taxon>Kitasatospora</taxon>
    </lineage>
</organism>
<evidence type="ECO:0000313" key="1">
    <source>
        <dbReference type="EMBL" id="RGD62444.1"/>
    </source>
</evidence>
<dbReference type="RefSeq" id="WP_117490896.1">
    <property type="nucleotide sequence ID" value="NZ_QVIG01000001.1"/>
</dbReference>
<gene>
    <name evidence="1" type="ORF">DR950_36020</name>
</gene>
<dbReference type="AlphaFoldDB" id="A0A373A3U7"/>
<keyword evidence="2" id="KW-1185">Reference proteome</keyword>
<sequence length="74" mass="7861">MKPDEVGPDVRVTGREMNGTEVAGRIIGGGLIRLGGELRATVTVRVPRETNIVGYLTNPGGVFVALIEDLEISK</sequence>
<name>A0A373A3U7_9ACTN</name>
<dbReference type="EMBL" id="QVIG01000001">
    <property type="protein sequence ID" value="RGD62444.1"/>
    <property type="molecule type" value="Genomic_DNA"/>
</dbReference>
<accession>A0A373A3U7</accession>
<proteinExistence type="predicted"/>
<evidence type="ECO:0000313" key="2">
    <source>
        <dbReference type="Proteomes" id="UP000263377"/>
    </source>
</evidence>
<comment type="caution">
    <text evidence="1">The sequence shown here is derived from an EMBL/GenBank/DDBJ whole genome shotgun (WGS) entry which is preliminary data.</text>
</comment>
<protein>
    <submittedName>
        <fullName evidence="1">Uncharacterized protein</fullName>
    </submittedName>
</protein>
<reference evidence="1 2" key="1">
    <citation type="submission" date="2018-08" db="EMBL/GenBank/DDBJ databases">
        <title>Diversity &amp; Physiological Properties of Lignin-Decomposing Actinobacteria from Soil.</title>
        <authorList>
            <person name="Roh S.G."/>
            <person name="Kim S.B."/>
        </authorList>
    </citation>
    <scope>NUCLEOTIDE SEQUENCE [LARGE SCALE GENOMIC DNA]</scope>
    <source>
        <strain evidence="1 2">MMS17-GH009</strain>
    </source>
</reference>